<dbReference type="InterPro" id="IPR042178">
    <property type="entry name" value="Serpin_sf_1"/>
</dbReference>
<dbReference type="GO" id="GO:0005615">
    <property type="term" value="C:extracellular space"/>
    <property type="evidence" value="ECO:0007669"/>
    <property type="project" value="InterPro"/>
</dbReference>
<dbReference type="InterPro" id="IPR042185">
    <property type="entry name" value="Serpin_sf_2"/>
</dbReference>
<gene>
    <name evidence="7" type="ORF">QE152_g13676</name>
</gene>
<evidence type="ECO:0000256" key="5">
    <source>
        <dbReference type="SAM" id="SignalP"/>
    </source>
</evidence>
<keyword evidence="8" id="KW-1185">Reference proteome</keyword>
<dbReference type="InterPro" id="IPR000215">
    <property type="entry name" value="Serpin_fam"/>
</dbReference>
<proteinExistence type="inferred from homology"/>
<evidence type="ECO:0000256" key="4">
    <source>
        <dbReference type="RuleBase" id="RU000411"/>
    </source>
</evidence>
<keyword evidence="5" id="KW-0732">Signal</keyword>
<dbReference type="PROSITE" id="PS00284">
    <property type="entry name" value="SERPIN"/>
    <property type="match status" value="1"/>
</dbReference>
<dbReference type="PANTHER" id="PTHR11461">
    <property type="entry name" value="SERINE PROTEASE INHIBITOR, SERPIN"/>
    <property type="match status" value="1"/>
</dbReference>
<reference evidence="7 8" key="1">
    <citation type="journal article" date="2024" name="BMC Genomics">
        <title>De novo assembly and annotation of Popillia japonica's genome with initial clues to its potential as an invasive pest.</title>
        <authorList>
            <person name="Cucini C."/>
            <person name="Boschi S."/>
            <person name="Funari R."/>
            <person name="Cardaioli E."/>
            <person name="Iannotti N."/>
            <person name="Marturano G."/>
            <person name="Paoli F."/>
            <person name="Bruttini M."/>
            <person name="Carapelli A."/>
            <person name="Frati F."/>
            <person name="Nardi F."/>
        </authorList>
    </citation>
    <scope>NUCLEOTIDE SEQUENCE [LARGE SCALE GENOMIC DNA]</scope>
    <source>
        <strain evidence="7">DMR45628</strain>
    </source>
</reference>
<sequence length="393" mass="44092">MKLLYTSLFIIVAITIVYASDLSTSIETFSNNLHKTISTDQNFIFSPFSAHSALSLAYEGAGGQTTISFQKALDLPGPNATAAGYKSLMDTLNSAKNVQLNIANKIYLQKDNKLNKDFRSIAQNYFDADVDITDFSKSAAAAEEINNWVKEKTQNKIDKLFDADSFDSDTQAVLLNAIYFKGNWLLPFRKEYTRPGKFYVSDDKFIMHPMMFQEAYFDYTESEALGAKIVKMKYENERFAMTIILPNTKTGIADLEKKLSNFNLNTLKLGKTEEKVLLSLPKFKIESTLKMEDNLKEMGLGEIFTNAANFSNMIEGVQNLKIAKVIQKAFIEVNEEGAEAAAATGIETTVFSLGPPQPMFRADHPFMFYITAELEDNITKLFLGKVVSPTYDE</sequence>
<name>A0AAW1LC08_POPJA</name>
<organism evidence="7 8">
    <name type="scientific">Popillia japonica</name>
    <name type="common">Japanese beetle</name>
    <dbReference type="NCBI Taxonomy" id="7064"/>
    <lineage>
        <taxon>Eukaryota</taxon>
        <taxon>Metazoa</taxon>
        <taxon>Ecdysozoa</taxon>
        <taxon>Arthropoda</taxon>
        <taxon>Hexapoda</taxon>
        <taxon>Insecta</taxon>
        <taxon>Pterygota</taxon>
        <taxon>Neoptera</taxon>
        <taxon>Endopterygota</taxon>
        <taxon>Coleoptera</taxon>
        <taxon>Polyphaga</taxon>
        <taxon>Scarabaeiformia</taxon>
        <taxon>Scarabaeidae</taxon>
        <taxon>Rutelinae</taxon>
        <taxon>Popillia</taxon>
    </lineage>
</organism>
<dbReference type="CDD" id="cd19601">
    <property type="entry name" value="serpin42Da-like"/>
    <property type="match status" value="1"/>
</dbReference>
<evidence type="ECO:0000313" key="7">
    <source>
        <dbReference type="EMBL" id="KAK9731438.1"/>
    </source>
</evidence>
<evidence type="ECO:0000256" key="2">
    <source>
        <dbReference type="ARBA" id="ARBA00022690"/>
    </source>
</evidence>
<dbReference type="EMBL" id="JASPKY010000132">
    <property type="protein sequence ID" value="KAK9731438.1"/>
    <property type="molecule type" value="Genomic_DNA"/>
</dbReference>
<keyword evidence="3 7" id="KW-0722">Serine protease inhibitor</keyword>
<dbReference type="InterPro" id="IPR023795">
    <property type="entry name" value="Serpin_CS"/>
</dbReference>
<accession>A0AAW1LC08</accession>
<evidence type="ECO:0000313" key="8">
    <source>
        <dbReference type="Proteomes" id="UP001458880"/>
    </source>
</evidence>
<dbReference type="Gene3D" id="3.30.497.10">
    <property type="entry name" value="Antithrombin, subunit I, domain 2"/>
    <property type="match status" value="1"/>
</dbReference>
<feature type="domain" description="Serpin" evidence="6">
    <location>
        <begin position="31"/>
        <end position="389"/>
    </location>
</feature>
<evidence type="ECO:0000256" key="1">
    <source>
        <dbReference type="ARBA" id="ARBA00009500"/>
    </source>
</evidence>
<protein>
    <submittedName>
        <fullName evidence="7">Serpin (Serine protease inhibitor)</fullName>
    </submittedName>
</protein>
<feature type="chain" id="PRO_5043340364" evidence="5">
    <location>
        <begin position="20"/>
        <end position="393"/>
    </location>
</feature>
<dbReference type="Proteomes" id="UP001458880">
    <property type="component" value="Unassembled WGS sequence"/>
</dbReference>
<dbReference type="InterPro" id="IPR023796">
    <property type="entry name" value="Serpin_dom"/>
</dbReference>
<dbReference type="Gene3D" id="2.30.39.10">
    <property type="entry name" value="Alpha-1-antitrypsin, domain 1"/>
    <property type="match status" value="1"/>
</dbReference>
<keyword evidence="2 7" id="KW-0646">Protease inhibitor</keyword>
<dbReference type="AlphaFoldDB" id="A0AAW1LC08"/>
<dbReference type="InterPro" id="IPR036186">
    <property type="entry name" value="Serpin_sf"/>
</dbReference>
<dbReference type="SUPFAM" id="SSF56574">
    <property type="entry name" value="Serpins"/>
    <property type="match status" value="1"/>
</dbReference>
<comment type="similarity">
    <text evidence="1 4">Belongs to the serpin family.</text>
</comment>
<feature type="signal peptide" evidence="5">
    <location>
        <begin position="1"/>
        <end position="19"/>
    </location>
</feature>
<comment type="caution">
    <text evidence="7">The sequence shown here is derived from an EMBL/GenBank/DDBJ whole genome shotgun (WGS) entry which is preliminary data.</text>
</comment>
<dbReference type="PANTHER" id="PTHR11461:SF211">
    <property type="entry name" value="GH10112P-RELATED"/>
    <property type="match status" value="1"/>
</dbReference>
<dbReference type="GO" id="GO:0004867">
    <property type="term" value="F:serine-type endopeptidase inhibitor activity"/>
    <property type="evidence" value="ECO:0007669"/>
    <property type="project" value="UniProtKB-KW"/>
</dbReference>
<dbReference type="SMART" id="SM00093">
    <property type="entry name" value="SERPIN"/>
    <property type="match status" value="1"/>
</dbReference>
<evidence type="ECO:0000256" key="3">
    <source>
        <dbReference type="ARBA" id="ARBA00022900"/>
    </source>
</evidence>
<dbReference type="Pfam" id="PF00079">
    <property type="entry name" value="Serpin"/>
    <property type="match status" value="1"/>
</dbReference>
<evidence type="ECO:0000259" key="6">
    <source>
        <dbReference type="SMART" id="SM00093"/>
    </source>
</evidence>